<dbReference type="AlphaFoldDB" id="A0A7X0RFR5"/>
<sequence length="278" mass="31649">MTTMNHRYPALQGELEDEYESEYEGELEEELEDEAFLGGLASIAGSLLGEEEYEDEAEGEYELEEEYEFEFEAEAEAESESELEAEFEDEAEEEAEGFVNPVRRVYRDAETMAHLAVRAERAQSESEAEAFIGALVPIAARLIPRAASVLARNAPALIRGATRIARRLRRSPQTRQLVRALPVVLQRTAQSLADQAANGRPIDATTVVRTLGTMTGRVLRSPAAPVRAVDVFDRRWHRRARWNARRRPPVRVVRNRPAYRRPVGRPVNRRVARRVRRR</sequence>
<dbReference type="RefSeq" id="WP_185251750.1">
    <property type="nucleotide sequence ID" value="NZ_JACKXE010000001.1"/>
</dbReference>
<evidence type="ECO:0000313" key="2">
    <source>
        <dbReference type="EMBL" id="MBB6626480.1"/>
    </source>
</evidence>
<gene>
    <name evidence="2" type="ORF">H5V45_04000</name>
</gene>
<dbReference type="EMBL" id="JACKXE010000001">
    <property type="protein sequence ID" value="MBB6626480.1"/>
    <property type="molecule type" value="Genomic_DNA"/>
</dbReference>
<dbReference type="Proteomes" id="UP000523955">
    <property type="component" value="Unassembled WGS sequence"/>
</dbReference>
<organism evidence="2 3">
    <name type="scientific">Nocardioides luti</name>
    <dbReference type="NCBI Taxonomy" id="2761101"/>
    <lineage>
        <taxon>Bacteria</taxon>
        <taxon>Bacillati</taxon>
        <taxon>Actinomycetota</taxon>
        <taxon>Actinomycetes</taxon>
        <taxon>Propionibacteriales</taxon>
        <taxon>Nocardioidaceae</taxon>
        <taxon>Nocardioides</taxon>
    </lineage>
</organism>
<protein>
    <submittedName>
        <fullName evidence="2">Uncharacterized protein</fullName>
    </submittedName>
</protein>
<name>A0A7X0RFR5_9ACTN</name>
<evidence type="ECO:0000313" key="3">
    <source>
        <dbReference type="Proteomes" id="UP000523955"/>
    </source>
</evidence>
<feature type="region of interest" description="Disordered" evidence="1">
    <location>
        <begin position="1"/>
        <end position="30"/>
    </location>
</feature>
<keyword evidence="3" id="KW-1185">Reference proteome</keyword>
<proteinExistence type="predicted"/>
<feature type="compositionally biased region" description="Acidic residues" evidence="1">
    <location>
        <begin position="14"/>
        <end position="30"/>
    </location>
</feature>
<comment type="caution">
    <text evidence="2">The sequence shown here is derived from an EMBL/GenBank/DDBJ whole genome shotgun (WGS) entry which is preliminary data.</text>
</comment>
<reference evidence="2 3" key="1">
    <citation type="submission" date="2020-08" db="EMBL/GenBank/DDBJ databases">
        <authorList>
            <person name="Seo M.-J."/>
        </authorList>
    </citation>
    <scope>NUCLEOTIDE SEQUENCE [LARGE SCALE GENOMIC DNA]</scope>
    <source>
        <strain evidence="2 3">KIGAM211</strain>
    </source>
</reference>
<accession>A0A7X0RFR5</accession>
<evidence type="ECO:0000256" key="1">
    <source>
        <dbReference type="SAM" id="MobiDB-lite"/>
    </source>
</evidence>